<accession>A0AAV7GKB9</accession>
<comment type="caution">
    <text evidence="1">The sequence shown here is derived from an EMBL/GenBank/DDBJ whole genome shotgun (WGS) entry which is preliminary data.</text>
</comment>
<evidence type="ECO:0000313" key="2">
    <source>
        <dbReference type="Proteomes" id="UP000775213"/>
    </source>
</evidence>
<protein>
    <submittedName>
        <fullName evidence="1">Uncharacterized protein</fullName>
    </submittedName>
</protein>
<organism evidence="1 2">
    <name type="scientific">Dendrobium chrysotoxum</name>
    <name type="common">Orchid</name>
    <dbReference type="NCBI Taxonomy" id="161865"/>
    <lineage>
        <taxon>Eukaryota</taxon>
        <taxon>Viridiplantae</taxon>
        <taxon>Streptophyta</taxon>
        <taxon>Embryophyta</taxon>
        <taxon>Tracheophyta</taxon>
        <taxon>Spermatophyta</taxon>
        <taxon>Magnoliopsida</taxon>
        <taxon>Liliopsida</taxon>
        <taxon>Asparagales</taxon>
        <taxon>Orchidaceae</taxon>
        <taxon>Epidendroideae</taxon>
        <taxon>Malaxideae</taxon>
        <taxon>Dendrobiinae</taxon>
        <taxon>Dendrobium</taxon>
    </lineage>
</organism>
<gene>
    <name evidence="1" type="ORF">IEQ34_014818</name>
</gene>
<reference evidence="1 2" key="1">
    <citation type="journal article" date="2021" name="Hortic Res">
        <title>Chromosome-scale assembly of the Dendrobium chrysotoxum genome enhances the understanding of orchid evolution.</title>
        <authorList>
            <person name="Zhang Y."/>
            <person name="Zhang G.Q."/>
            <person name="Zhang D."/>
            <person name="Liu X.D."/>
            <person name="Xu X.Y."/>
            <person name="Sun W.H."/>
            <person name="Yu X."/>
            <person name="Zhu X."/>
            <person name="Wang Z.W."/>
            <person name="Zhao X."/>
            <person name="Zhong W.Y."/>
            <person name="Chen H."/>
            <person name="Yin W.L."/>
            <person name="Huang T."/>
            <person name="Niu S.C."/>
            <person name="Liu Z.J."/>
        </authorList>
    </citation>
    <scope>NUCLEOTIDE SEQUENCE [LARGE SCALE GENOMIC DNA]</scope>
    <source>
        <strain evidence="1">Lindl</strain>
    </source>
</reference>
<evidence type="ECO:0000313" key="1">
    <source>
        <dbReference type="EMBL" id="KAH0456911.1"/>
    </source>
</evidence>
<name>A0AAV7GKB9_DENCH</name>
<keyword evidence="2" id="KW-1185">Reference proteome</keyword>
<proteinExistence type="predicted"/>
<dbReference type="Proteomes" id="UP000775213">
    <property type="component" value="Unassembled WGS sequence"/>
</dbReference>
<dbReference type="AlphaFoldDB" id="A0AAV7GKB9"/>
<sequence length="126" mass="14006">MSCALLDMSFSIAWVTPKCCGDNNLTLFYVDPRDDALKVYSFLVHFWCIWNSSNLGDFQIHRKLKGIATPCSPPSPTGNHCQPAASSCHRRRCPPPLAIVSHHRHCRCRPPPRPPSPAVASDHCKG</sequence>
<dbReference type="EMBL" id="JAGFBR010000013">
    <property type="protein sequence ID" value="KAH0456911.1"/>
    <property type="molecule type" value="Genomic_DNA"/>
</dbReference>